<evidence type="ECO:0000256" key="4">
    <source>
        <dbReference type="SAM" id="Coils"/>
    </source>
</evidence>
<sequence length="488" mass="51630">MIMMTMITMTTMIQTMITMTTKMIKPMITMNDDDGDDDNEDAGFGTRPQVRLLQRENAALEAQLKVLAGGAPLTADGDLAVDYEERVAALRSTLETLATEAVSLEVEADNVRASADELRAKYEFETGIRYQLQSDISLMKKDIEFANDSKVTLATKMTSLTEELAFLKINYEEEMTTYHARLGSTESTSAVIELDTVRSVDVTTALSKIRDEYEELARKHRAEAEAYYTSTVEQIQESTVQTTAAITELKTELSTVRKEAQSRYLELQTTLSESYSLEQTVAMSSARSSTSVASYQSTFASLEVAISTAKSDLQRQLVAYQALVDVKLVLDAEIATYKRLLEGEEDILGGVNISPSGVRFSSASPVSSGGGSVVRATSISGSHVATAATAAAAAAVAAVAAAAALPVGLGVSVPVAVEVPVLAPVVAATVTAAAEAVVVTTETFEEVTASSSSSFSEVSSSKVATTSGEELLGTDLATTAAAIAATAE</sequence>
<dbReference type="Proteomes" id="UP001318040">
    <property type="component" value="Unplaced"/>
</dbReference>
<dbReference type="AlphaFoldDB" id="A0AAJ7SL08"/>
<dbReference type="InterPro" id="IPR050405">
    <property type="entry name" value="Intermediate_filament"/>
</dbReference>
<accession>A0AAJ7SL08</accession>
<dbReference type="GO" id="GO:0005737">
    <property type="term" value="C:cytoplasm"/>
    <property type="evidence" value="ECO:0007669"/>
    <property type="project" value="TreeGrafter"/>
</dbReference>
<name>A0AAJ7SL08_PETMA</name>
<keyword evidence="6" id="KW-1185">Reference proteome</keyword>
<dbReference type="RefSeq" id="XP_032801341.1">
    <property type="nucleotide sequence ID" value="XM_032945450.1"/>
</dbReference>
<evidence type="ECO:0000256" key="1">
    <source>
        <dbReference type="ARBA" id="ARBA00022754"/>
    </source>
</evidence>
<comment type="similarity">
    <text evidence="3">Belongs to the intermediate filament family.</text>
</comment>
<dbReference type="PANTHER" id="PTHR45652:SF5">
    <property type="entry name" value="VIMENTIN"/>
    <property type="match status" value="1"/>
</dbReference>
<dbReference type="Gene3D" id="1.20.5.1160">
    <property type="entry name" value="Vasodilator-stimulated phosphoprotein"/>
    <property type="match status" value="1"/>
</dbReference>
<feature type="domain" description="IF rod" evidence="5">
    <location>
        <begin position="1"/>
        <end position="348"/>
    </location>
</feature>
<dbReference type="Pfam" id="PF00038">
    <property type="entry name" value="Filament"/>
    <property type="match status" value="1"/>
</dbReference>
<dbReference type="SMART" id="SM01391">
    <property type="entry name" value="Filament"/>
    <property type="match status" value="1"/>
</dbReference>
<gene>
    <name evidence="7" type="primary">LOC116938337</name>
</gene>
<dbReference type="GO" id="GO:0005886">
    <property type="term" value="C:plasma membrane"/>
    <property type="evidence" value="ECO:0007669"/>
    <property type="project" value="TreeGrafter"/>
</dbReference>
<reference evidence="7" key="1">
    <citation type="submission" date="2025-08" db="UniProtKB">
        <authorList>
            <consortium name="RefSeq"/>
        </authorList>
    </citation>
    <scope>IDENTIFICATION</scope>
    <source>
        <tissue evidence="7">Sperm</tissue>
    </source>
</reference>
<evidence type="ECO:0000313" key="7">
    <source>
        <dbReference type="RefSeq" id="XP_032801341.1"/>
    </source>
</evidence>
<dbReference type="InterPro" id="IPR039008">
    <property type="entry name" value="IF_rod_dom"/>
</dbReference>
<dbReference type="InterPro" id="IPR018039">
    <property type="entry name" value="IF_conserved"/>
</dbReference>
<dbReference type="GO" id="GO:0030424">
    <property type="term" value="C:axon"/>
    <property type="evidence" value="ECO:0007669"/>
    <property type="project" value="TreeGrafter"/>
</dbReference>
<feature type="coiled-coil region" evidence="4">
    <location>
        <begin position="80"/>
        <end position="121"/>
    </location>
</feature>
<evidence type="ECO:0000256" key="3">
    <source>
        <dbReference type="RuleBase" id="RU000685"/>
    </source>
</evidence>
<dbReference type="PROSITE" id="PS51842">
    <property type="entry name" value="IF_ROD_2"/>
    <property type="match status" value="1"/>
</dbReference>
<dbReference type="Gene3D" id="1.20.5.500">
    <property type="entry name" value="Single helix bin"/>
    <property type="match status" value="1"/>
</dbReference>
<keyword evidence="2 4" id="KW-0175">Coiled coil</keyword>
<dbReference type="InterPro" id="IPR002957">
    <property type="entry name" value="Keratin_I"/>
</dbReference>
<protein>
    <submittedName>
        <fullName evidence="7">Thread biopolymer filament subunit gamma-like</fullName>
    </submittedName>
</protein>
<dbReference type="PROSITE" id="PS00226">
    <property type="entry name" value="IF_ROD_1"/>
    <property type="match status" value="1"/>
</dbReference>
<dbReference type="GO" id="GO:0005200">
    <property type="term" value="F:structural constituent of cytoskeleton"/>
    <property type="evidence" value="ECO:0007669"/>
    <property type="project" value="TreeGrafter"/>
</dbReference>
<organism evidence="6 7">
    <name type="scientific">Petromyzon marinus</name>
    <name type="common">Sea lamprey</name>
    <dbReference type="NCBI Taxonomy" id="7757"/>
    <lineage>
        <taxon>Eukaryota</taxon>
        <taxon>Metazoa</taxon>
        <taxon>Chordata</taxon>
        <taxon>Craniata</taxon>
        <taxon>Vertebrata</taxon>
        <taxon>Cyclostomata</taxon>
        <taxon>Hyperoartia</taxon>
        <taxon>Petromyzontiformes</taxon>
        <taxon>Petromyzontidae</taxon>
        <taxon>Petromyzon</taxon>
    </lineage>
</organism>
<dbReference type="GO" id="GO:0045109">
    <property type="term" value="P:intermediate filament organization"/>
    <property type="evidence" value="ECO:0007669"/>
    <property type="project" value="TreeGrafter"/>
</dbReference>
<dbReference type="GO" id="GO:0005882">
    <property type="term" value="C:intermediate filament"/>
    <property type="evidence" value="ECO:0007669"/>
    <property type="project" value="UniProtKB-KW"/>
</dbReference>
<proteinExistence type="inferred from homology"/>
<dbReference type="SUPFAM" id="SSF64593">
    <property type="entry name" value="Intermediate filament protein, coiled coil region"/>
    <property type="match status" value="1"/>
</dbReference>
<evidence type="ECO:0000313" key="6">
    <source>
        <dbReference type="Proteomes" id="UP001318040"/>
    </source>
</evidence>
<dbReference type="PRINTS" id="PR01248">
    <property type="entry name" value="TYPE1KERATIN"/>
</dbReference>
<evidence type="ECO:0000259" key="5">
    <source>
        <dbReference type="PROSITE" id="PS51842"/>
    </source>
</evidence>
<dbReference type="Gene3D" id="1.20.5.170">
    <property type="match status" value="1"/>
</dbReference>
<keyword evidence="1 3" id="KW-0403">Intermediate filament</keyword>
<dbReference type="PANTHER" id="PTHR45652">
    <property type="entry name" value="GLIAL FIBRILLARY ACIDIC PROTEIN"/>
    <property type="match status" value="1"/>
</dbReference>
<dbReference type="KEGG" id="pmrn:116938337"/>
<evidence type="ECO:0000256" key="2">
    <source>
        <dbReference type="ARBA" id="ARBA00023054"/>
    </source>
</evidence>